<comment type="catalytic activity">
    <reaction evidence="12">
        <text>n isopentenyl diphosphate + (2E,6E)-farnesyl diphosphate = a di-trans,poly-cis-polyprenyl diphosphate + n diphosphate</text>
        <dbReference type="Rhea" id="RHEA:53008"/>
        <dbReference type="Rhea" id="RHEA-COMP:19494"/>
        <dbReference type="ChEBI" id="CHEBI:33019"/>
        <dbReference type="ChEBI" id="CHEBI:128769"/>
        <dbReference type="ChEBI" id="CHEBI:136960"/>
        <dbReference type="ChEBI" id="CHEBI:175763"/>
        <dbReference type="EC" id="2.5.1.87"/>
    </reaction>
</comment>
<organism evidence="13 14">
    <name type="scientific">Toxocara canis</name>
    <name type="common">Canine roundworm</name>
    <dbReference type="NCBI Taxonomy" id="6265"/>
    <lineage>
        <taxon>Eukaryota</taxon>
        <taxon>Metazoa</taxon>
        <taxon>Ecdysozoa</taxon>
        <taxon>Nematoda</taxon>
        <taxon>Chromadorea</taxon>
        <taxon>Rhabditida</taxon>
        <taxon>Spirurina</taxon>
        <taxon>Ascaridomorpha</taxon>
        <taxon>Ascaridoidea</taxon>
        <taxon>Toxocaridae</taxon>
        <taxon>Toxocara</taxon>
    </lineage>
</organism>
<dbReference type="InterPro" id="IPR001441">
    <property type="entry name" value="UPP_synth-like"/>
</dbReference>
<evidence type="ECO:0000256" key="11">
    <source>
        <dbReference type="ARBA" id="ARBA00023136"/>
    </source>
</evidence>
<dbReference type="EMBL" id="JPKZ01000419">
    <property type="protein sequence ID" value="KHN87571.1"/>
    <property type="molecule type" value="Genomic_DNA"/>
</dbReference>
<evidence type="ECO:0000256" key="12">
    <source>
        <dbReference type="ARBA" id="ARBA00047353"/>
    </source>
</evidence>
<evidence type="ECO:0000256" key="2">
    <source>
        <dbReference type="ARBA" id="ARBA00004586"/>
    </source>
</evidence>
<evidence type="ECO:0000256" key="6">
    <source>
        <dbReference type="ARBA" id="ARBA00022679"/>
    </source>
</evidence>
<keyword evidence="11" id="KW-0472">Membrane</keyword>
<sequence length="260" mass="29676">MDLLWCKLMKLFTPPQLQSPAPSTEMLNVLLECVRIAYALIEFVLKYVSSPTFMFKSLFLGETRTNSRPPRHLAILYTEESSICLEALCDLLVESARSGVKQVSVYDPWSYVQMSRKEIMRRTSTLLRATKKKCVPSIHFSRPGEREDLLRKPSSVLTVNLLGNDSGKQAIVRVCKKLCANGDPQSIDVDKIAGCLARETISEPEFLLKIGRVDSMCGYPPWCLRVTEILSIRRLKGHLSRQQFIAFIDQFARREQRFGR</sequence>
<dbReference type="Proteomes" id="UP000031036">
    <property type="component" value="Unassembled WGS sequence"/>
</dbReference>
<dbReference type="AlphaFoldDB" id="A0A0B2VVK6"/>
<keyword evidence="13" id="KW-0675">Receptor</keyword>
<evidence type="ECO:0000256" key="9">
    <source>
        <dbReference type="ARBA" id="ARBA00022842"/>
    </source>
</evidence>
<keyword evidence="9" id="KW-0460">Magnesium</keyword>
<dbReference type="PANTHER" id="PTHR21528:SF0">
    <property type="entry name" value="DEHYDRODOLICHYL DIPHOSPHATE SYNTHASE COMPLEX SUBUNIT NUS1"/>
    <property type="match status" value="1"/>
</dbReference>
<dbReference type="OrthoDB" id="19639at2759"/>
<dbReference type="OMA" id="LCMERAP"/>
<dbReference type="InterPro" id="IPR036424">
    <property type="entry name" value="UPP_synth-like_sf"/>
</dbReference>
<keyword evidence="7" id="KW-0812">Transmembrane</keyword>
<reference evidence="13 14" key="1">
    <citation type="submission" date="2014-11" db="EMBL/GenBank/DDBJ databases">
        <title>Genetic blueprint of the zoonotic pathogen Toxocara canis.</title>
        <authorList>
            <person name="Zhu X.-Q."/>
            <person name="Korhonen P.K."/>
            <person name="Cai H."/>
            <person name="Young N.D."/>
            <person name="Nejsum P."/>
            <person name="von Samson-Himmelstjerna G."/>
            <person name="Boag P.R."/>
            <person name="Tan P."/>
            <person name="Li Q."/>
            <person name="Min J."/>
            <person name="Yang Y."/>
            <person name="Wang X."/>
            <person name="Fang X."/>
            <person name="Hall R.S."/>
            <person name="Hofmann A."/>
            <person name="Sternberg P.W."/>
            <person name="Jex A.R."/>
            <person name="Gasser R.B."/>
        </authorList>
    </citation>
    <scope>NUCLEOTIDE SEQUENCE [LARGE SCALE GENOMIC DNA]</scope>
    <source>
        <strain evidence="13">PN_DK_2014</strain>
    </source>
</reference>
<keyword evidence="6" id="KW-0808">Transferase</keyword>
<dbReference type="Gene3D" id="3.40.1180.10">
    <property type="entry name" value="Decaprenyl diphosphate synthase-like"/>
    <property type="match status" value="1"/>
</dbReference>
<accession>A0A0B2VVK6</accession>
<keyword evidence="8" id="KW-0256">Endoplasmic reticulum</keyword>
<evidence type="ECO:0000256" key="7">
    <source>
        <dbReference type="ARBA" id="ARBA00022692"/>
    </source>
</evidence>
<comment type="caution">
    <text evidence="13">The sequence shown here is derived from an EMBL/GenBank/DDBJ whole genome shotgun (WGS) entry which is preliminary data.</text>
</comment>
<dbReference type="GO" id="GO:0005789">
    <property type="term" value="C:endoplasmic reticulum membrane"/>
    <property type="evidence" value="ECO:0007669"/>
    <property type="project" value="UniProtKB-SubCell"/>
</dbReference>
<gene>
    <name evidence="13" type="primary">NUS1</name>
    <name evidence="13" type="ORF">Tcan_05356</name>
</gene>
<name>A0A0B2VVK6_TOXCA</name>
<evidence type="ECO:0000256" key="10">
    <source>
        <dbReference type="ARBA" id="ARBA00022989"/>
    </source>
</evidence>
<dbReference type="SUPFAM" id="SSF64005">
    <property type="entry name" value="Undecaprenyl diphosphate synthase"/>
    <property type="match status" value="1"/>
</dbReference>
<evidence type="ECO:0000313" key="14">
    <source>
        <dbReference type="Proteomes" id="UP000031036"/>
    </source>
</evidence>
<dbReference type="GO" id="GO:1904423">
    <property type="term" value="C:dehydrodolichyl diphosphate synthase complex"/>
    <property type="evidence" value="ECO:0007669"/>
    <property type="project" value="InterPro"/>
</dbReference>
<dbReference type="STRING" id="6265.A0A0B2VVK6"/>
<proteinExistence type="inferred from homology"/>
<evidence type="ECO:0000256" key="3">
    <source>
        <dbReference type="ARBA" id="ARBA00004922"/>
    </source>
</evidence>
<dbReference type="Pfam" id="PF01255">
    <property type="entry name" value="Prenyltransf"/>
    <property type="match status" value="1"/>
</dbReference>
<keyword evidence="14" id="KW-1185">Reference proteome</keyword>
<dbReference type="InterPro" id="IPR038887">
    <property type="entry name" value="Nus1/NgBR"/>
</dbReference>
<evidence type="ECO:0000256" key="8">
    <source>
        <dbReference type="ARBA" id="ARBA00022824"/>
    </source>
</evidence>
<comment type="cofactor">
    <cofactor evidence="1">
        <name>Mg(2+)</name>
        <dbReference type="ChEBI" id="CHEBI:18420"/>
    </cofactor>
</comment>
<evidence type="ECO:0000256" key="5">
    <source>
        <dbReference type="ARBA" id="ARBA00012596"/>
    </source>
</evidence>
<comment type="similarity">
    <text evidence="4">Belongs to the UPP synthase family.</text>
</comment>
<dbReference type="GO" id="GO:0045547">
    <property type="term" value="F:ditrans,polycis-polyprenyl diphosphate synthase [(2E,6E)-farnesyl diphosphate specific] activity"/>
    <property type="evidence" value="ECO:0007669"/>
    <property type="project" value="UniProtKB-EC"/>
</dbReference>
<comment type="pathway">
    <text evidence="3">Protein modification; protein glycosylation.</text>
</comment>
<dbReference type="EC" id="2.5.1.87" evidence="5"/>
<keyword evidence="10" id="KW-1133">Transmembrane helix</keyword>
<evidence type="ECO:0000256" key="4">
    <source>
        <dbReference type="ARBA" id="ARBA00005432"/>
    </source>
</evidence>
<dbReference type="UniPathway" id="UPA00378"/>
<dbReference type="PANTHER" id="PTHR21528">
    <property type="entry name" value="DEHYDRODOLICHYL DIPHOSPHATE SYNTHASE COMPLEX SUBUNIT NUS1"/>
    <property type="match status" value="1"/>
</dbReference>
<comment type="subcellular location">
    <subcellularLocation>
        <location evidence="2">Endoplasmic reticulum membrane</location>
    </subcellularLocation>
</comment>
<evidence type="ECO:0000256" key="1">
    <source>
        <dbReference type="ARBA" id="ARBA00001946"/>
    </source>
</evidence>
<protein>
    <recommendedName>
        <fullName evidence="5">ditrans,polycis-polyprenyl diphosphate synthase [(2E,6E)-farnesyldiphosphate specific]</fullName>
        <ecNumber evidence="5">2.5.1.87</ecNumber>
    </recommendedName>
</protein>
<evidence type="ECO:0000313" key="13">
    <source>
        <dbReference type="EMBL" id="KHN87571.1"/>
    </source>
</evidence>